<organism evidence="1 2">
    <name type="scientific">Xanthocytophaga flava</name>
    <dbReference type="NCBI Taxonomy" id="3048013"/>
    <lineage>
        <taxon>Bacteria</taxon>
        <taxon>Pseudomonadati</taxon>
        <taxon>Bacteroidota</taxon>
        <taxon>Cytophagia</taxon>
        <taxon>Cytophagales</taxon>
        <taxon>Rhodocytophagaceae</taxon>
        <taxon>Xanthocytophaga</taxon>
    </lineage>
</organism>
<protein>
    <submittedName>
        <fullName evidence="1">Cell division protein FtsQ</fullName>
    </submittedName>
</protein>
<keyword evidence="1" id="KW-0132">Cell division</keyword>
<reference evidence="1" key="1">
    <citation type="submission" date="2023-05" db="EMBL/GenBank/DDBJ databases">
        <authorList>
            <person name="Zhang X."/>
        </authorList>
    </citation>
    <scope>NUCLEOTIDE SEQUENCE</scope>
    <source>
        <strain evidence="1">YF14B1</strain>
    </source>
</reference>
<proteinExistence type="predicted"/>
<evidence type="ECO:0000313" key="2">
    <source>
        <dbReference type="Proteomes" id="UP001241110"/>
    </source>
</evidence>
<dbReference type="Proteomes" id="UP001241110">
    <property type="component" value="Unassembled WGS sequence"/>
</dbReference>
<comment type="caution">
    <text evidence="1">The sequence shown here is derived from an EMBL/GenBank/DDBJ whole genome shotgun (WGS) entry which is preliminary data.</text>
</comment>
<gene>
    <name evidence="1" type="ORF">QNI16_07730</name>
</gene>
<dbReference type="GO" id="GO:0051301">
    <property type="term" value="P:cell division"/>
    <property type="evidence" value="ECO:0007669"/>
    <property type="project" value="UniProtKB-KW"/>
</dbReference>
<dbReference type="EMBL" id="JASJOS010000003">
    <property type="protein sequence ID" value="MDJ1480369.1"/>
    <property type="molecule type" value="Genomic_DNA"/>
</dbReference>
<dbReference type="AlphaFoldDB" id="A0AAE3QP97"/>
<name>A0AAE3QP97_9BACT</name>
<sequence>MFGGLGKIKLRTPVKILAGALCFFILIGFVENKQHNKVCSGINIHIEDAYDTYFINDIDVLALLTNNGTERIDGQYFKEINLKNLELRLKTNKFVKSCQVYVDLMGKLNVIIQQNRPIARVTDSHVPDAYISEDGEILPLSERFTARVVLVEGRGLKKLLHKNLQADSTAKEYFELLQQIDNERFFKALITQVVILEDGTIQMYPQLGRQIIEFGTPTDIKRKFEKIRIFYQKVMPAQGWNRYRRVNVAYQNQIVCE</sequence>
<dbReference type="RefSeq" id="WP_313976983.1">
    <property type="nucleotide sequence ID" value="NZ_JASJOS010000003.1"/>
</dbReference>
<accession>A0AAE3QP97</accession>
<evidence type="ECO:0000313" key="1">
    <source>
        <dbReference type="EMBL" id="MDJ1480369.1"/>
    </source>
</evidence>
<keyword evidence="1" id="KW-0131">Cell cycle</keyword>